<dbReference type="InterPro" id="IPR043129">
    <property type="entry name" value="ATPase_NBD"/>
</dbReference>
<dbReference type="InterPro" id="IPR005929">
    <property type="entry name" value="Ribulokinase"/>
</dbReference>
<evidence type="ECO:0000256" key="7">
    <source>
        <dbReference type="RuleBase" id="RU003733"/>
    </source>
</evidence>
<dbReference type="Gene3D" id="3.30.420.40">
    <property type="match status" value="2"/>
</dbReference>
<dbReference type="InterPro" id="IPR018484">
    <property type="entry name" value="FGGY_N"/>
</dbReference>
<dbReference type="PANTHER" id="PTHR43435:SF4">
    <property type="entry name" value="FGGY CARBOHYDRATE KINASE DOMAIN-CONTAINING PROTEIN"/>
    <property type="match status" value="1"/>
</dbReference>
<evidence type="ECO:0000256" key="3">
    <source>
        <dbReference type="ARBA" id="ARBA00022777"/>
    </source>
</evidence>
<dbReference type="InterPro" id="IPR018483">
    <property type="entry name" value="Carb_kinase_FGGY_CS"/>
</dbReference>
<dbReference type="Proteomes" id="UP001461341">
    <property type="component" value="Chromosome"/>
</dbReference>
<keyword evidence="4" id="KW-0067">ATP-binding</keyword>
<keyword evidence="1 7" id="KW-0808">Transferase</keyword>
<feature type="domain" description="Carbohydrate kinase FGGY C-terminal" evidence="9">
    <location>
        <begin position="239"/>
        <end position="431"/>
    </location>
</feature>
<gene>
    <name evidence="10" type="ORF">QBE54_10640</name>
</gene>
<feature type="domain" description="Carbohydrate kinase FGGY N-terminal" evidence="8">
    <location>
        <begin position="2"/>
        <end position="228"/>
    </location>
</feature>
<evidence type="ECO:0000256" key="2">
    <source>
        <dbReference type="ARBA" id="ARBA00022741"/>
    </source>
</evidence>
<evidence type="ECO:0000256" key="5">
    <source>
        <dbReference type="ARBA" id="ARBA00022935"/>
    </source>
</evidence>
<dbReference type="PIRSF" id="PIRSF000538">
    <property type="entry name" value="GlpK"/>
    <property type="match status" value="1"/>
</dbReference>
<keyword evidence="2" id="KW-0547">Nucleotide-binding</keyword>
<evidence type="ECO:0000259" key="9">
    <source>
        <dbReference type="Pfam" id="PF02782"/>
    </source>
</evidence>
<dbReference type="InterPro" id="IPR018485">
    <property type="entry name" value="FGGY_C"/>
</dbReference>
<dbReference type="InterPro" id="IPR000577">
    <property type="entry name" value="Carb_kinase_FGGY"/>
</dbReference>
<dbReference type="Pfam" id="PF02782">
    <property type="entry name" value="FGGY_C"/>
    <property type="match status" value="1"/>
</dbReference>
<comment type="similarity">
    <text evidence="7">Belongs to the FGGY kinase family.</text>
</comment>
<evidence type="ECO:0000259" key="8">
    <source>
        <dbReference type="Pfam" id="PF00370"/>
    </source>
</evidence>
<evidence type="ECO:0000256" key="6">
    <source>
        <dbReference type="ARBA" id="ARBA00023277"/>
    </source>
</evidence>
<dbReference type="SUPFAM" id="SSF53067">
    <property type="entry name" value="Actin-like ATPase domain"/>
    <property type="match status" value="2"/>
</dbReference>
<protein>
    <submittedName>
        <fullName evidence="10">FGGY-family carbohydrate kinase</fullName>
    </submittedName>
</protein>
<keyword evidence="5" id="KW-0054">Arabinose catabolism</keyword>
<dbReference type="Pfam" id="PF00370">
    <property type="entry name" value="FGGY_N"/>
    <property type="match status" value="1"/>
</dbReference>
<proteinExistence type="inferred from homology"/>
<reference evidence="10 11" key="1">
    <citation type="submission" date="2023-03" db="EMBL/GenBank/DDBJ databases">
        <title>Novel Species.</title>
        <authorList>
            <person name="Ma S."/>
        </authorList>
    </citation>
    <scope>NUCLEOTIDE SEQUENCE [LARGE SCALE GENOMIC DNA]</scope>
    <source>
        <strain evidence="10 11">B11</strain>
    </source>
</reference>
<evidence type="ECO:0000313" key="11">
    <source>
        <dbReference type="Proteomes" id="UP001461341"/>
    </source>
</evidence>
<dbReference type="PANTHER" id="PTHR43435">
    <property type="entry name" value="RIBULOKINASE"/>
    <property type="match status" value="1"/>
</dbReference>
<dbReference type="CDD" id="cd07781">
    <property type="entry name" value="ASKHA_NBD_FGGY_L-RBK"/>
    <property type="match status" value="1"/>
</dbReference>
<keyword evidence="11" id="KW-1185">Reference proteome</keyword>
<evidence type="ECO:0000313" key="10">
    <source>
        <dbReference type="EMBL" id="WZL76024.1"/>
    </source>
</evidence>
<keyword evidence="6" id="KW-0119">Carbohydrate metabolism</keyword>
<dbReference type="GO" id="GO:0016301">
    <property type="term" value="F:kinase activity"/>
    <property type="evidence" value="ECO:0007669"/>
    <property type="project" value="UniProtKB-KW"/>
</dbReference>
<dbReference type="EMBL" id="CP121689">
    <property type="protein sequence ID" value="WZL76024.1"/>
    <property type="molecule type" value="Genomic_DNA"/>
</dbReference>
<dbReference type="PROSITE" id="PS00445">
    <property type="entry name" value="FGGY_KINASES_2"/>
    <property type="match status" value="1"/>
</dbReference>
<dbReference type="RefSeq" id="WP_369018178.1">
    <property type="nucleotide sequence ID" value="NZ_CP121689.1"/>
</dbReference>
<keyword evidence="3 7" id="KW-0418">Kinase</keyword>
<organism evidence="10 11">
    <name type="scientific">Thermatribacter velox</name>
    <dbReference type="NCBI Taxonomy" id="3039681"/>
    <lineage>
        <taxon>Bacteria</taxon>
        <taxon>Pseudomonadati</taxon>
        <taxon>Atribacterota</taxon>
        <taxon>Atribacteria</taxon>
        <taxon>Atribacterales</taxon>
        <taxon>Thermatribacteraceae</taxon>
        <taxon>Thermatribacter</taxon>
    </lineage>
</organism>
<accession>A0ABZ2YDX5</accession>
<sequence length="481" mass="53435">MYDIEGRLLWSSQKTYETKFPVPGWAEQNPNDWWEALRLCVREAVKMCPHISVKAIAIDATSSTVLAVGSNGEPLTNAILWMDIRASEQAKKINATNHPILSWCGKQVSPEWFLPKLLWIKEHLPEIYRKAYLIVEALDWLNYKLTGKWVASQCNASCKWNYLPGEGWSIDFLEAIGVPELVEKIPSQILPVGSVIGNIKKDVAHDIGCEESVLIVQGGIDAHIATIGLGSFGEREGSLILGSSSVLLVNARLQKTLEGFWGPYKDPIHKGLSLIEGGQTSSGSIIDWFIKKVAKHYSIKAKATKLNPYEWLDDEASKVPPGSEGLIVLDHWQGNRTPYKDPYSRGIIWGLSLNHEASHIGRAIYEGIAFGIRLLFDHLEKAGIGIKNLKVCGGGTRSKLWLQILSDICEKEMWVTQENASLLGGAILAATGASLFPSIVEAFAAMKPNLKVIKPVKDFSEYLANYELYQKLYVATKPLRR</sequence>
<evidence type="ECO:0000256" key="1">
    <source>
        <dbReference type="ARBA" id="ARBA00022679"/>
    </source>
</evidence>
<name>A0ABZ2YDX5_9BACT</name>
<evidence type="ECO:0000256" key="4">
    <source>
        <dbReference type="ARBA" id="ARBA00022840"/>
    </source>
</evidence>